<evidence type="ECO:0000256" key="5">
    <source>
        <dbReference type="ARBA" id="ARBA00012240"/>
    </source>
</evidence>
<keyword evidence="11 15" id="KW-0456">Lyase</keyword>
<comment type="caution">
    <text evidence="15">The sequence shown here is derived from an EMBL/GenBank/DDBJ whole genome shotgun (WGS) entry which is preliminary data.</text>
</comment>
<dbReference type="PANTHER" id="PTHR35799:SF1">
    <property type="entry name" value="S-RIBOSYLHOMOCYSTEINE LYASE"/>
    <property type="match status" value="1"/>
</dbReference>
<dbReference type="GO" id="GO:0009372">
    <property type="term" value="P:quorum sensing"/>
    <property type="evidence" value="ECO:0007669"/>
    <property type="project" value="UniProtKB-KW"/>
</dbReference>
<dbReference type="EC" id="4.4.1.21" evidence="5"/>
<evidence type="ECO:0000256" key="12">
    <source>
        <dbReference type="ARBA" id="ARBA00024654"/>
    </source>
</evidence>
<dbReference type="AlphaFoldDB" id="A0A4Q7VJ08"/>
<dbReference type="PRINTS" id="PR01487">
    <property type="entry name" value="LUXSPROTEIN"/>
</dbReference>
<gene>
    <name evidence="15" type="ORF">EV201_0751</name>
</gene>
<dbReference type="OrthoDB" id="9788129at2"/>
<evidence type="ECO:0000313" key="16">
    <source>
        <dbReference type="Proteomes" id="UP000293562"/>
    </source>
</evidence>
<dbReference type="GO" id="GO:0043768">
    <property type="term" value="F:S-ribosylhomocysteine lyase activity"/>
    <property type="evidence" value="ECO:0007669"/>
    <property type="project" value="UniProtKB-EC"/>
</dbReference>
<evidence type="ECO:0000256" key="6">
    <source>
        <dbReference type="ARBA" id="ARBA00015130"/>
    </source>
</evidence>
<dbReference type="InterPro" id="IPR011249">
    <property type="entry name" value="Metalloenz_LuxS/M16"/>
</dbReference>
<dbReference type="RefSeq" id="WP_130306031.1">
    <property type="nucleotide sequence ID" value="NZ_SHKN01000001.1"/>
</dbReference>
<dbReference type="SUPFAM" id="SSF63411">
    <property type="entry name" value="LuxS/MPP-like metallohydrolase"/>
    <property type="match status" value="1"/>
</dbReference>
<evidence type="ECO:0000256" key="2">
    <source>
        <dbReference type="ARBA" id="ARBA00001962"/>
    </source>
</evidence>
<comment type="function">
    <text evidence="12">Involved in the synthesis of autoinducer 2 (AI-2) which is secreted by bacteria and is used to communicate both the cell density and the metabolic potential of the environment. The regulation of gene expression in response to changes in cell density is called quorum sensing. Catalyzes the transformation of S-ribosylhomocysteine (RHC) to homocysteine (HC) and 4,5-dihydroxy-2,3-pentadione (DPD).</text>
</comment>
<accession>A0A4Q7VJ08</accession>
<sequence length="159" mass="18450">MKQIDSFNVDHDRLNPGIYVSRKDQIGQETLTSFDIRLKLANREPAMDIQAMHTMEHLGATFLRNSEEWGSRTVYFGPMGCRTGFYVILHGDYQSEDIVELTKDLFLFMANFKDEIPGSKRIECGYSLSHDLPMANWEAQRFYDQVLTNLNDDNLNYPI</sequence>
<reference evidence="15 16" key="1">
    <citation type="submission" date="2019-02" db="EMBL/GenBank/DDBJ databases">
        <title>Genomic Encyclopedia of Type Strains, Phase IV (KMG-IV): sequencing the most valuable type-strain genomes for metagenomic binning, comparative biology and taxonomic classification.</title>
        <authorList>
            <person name="Goeker M."/>
        </authorList>
    </citation>
    <scope>NUCLEOTIDE SEQUENCE [LARGE SCALE GENOMIC DNA]</scope>
    <source>
        <strain evidence="15 16">DSM 28825</strain>
    </source>
</reference>
<dbReference type="GO" id="GO:0005506">
    <property type="term" value="F:iron ion binding"/>
    <property type="evidence" value="ECO:0007669"/>
    <property type="project" value="InterPro"/>
</dbReference>
<keyword evidence="16" id="KW-1185">Reference proteome</keyword>
<comment type="catalytic activity">
    <reaction evidence="1">
        <text>S-(5-deoxy-D-ribos-5-yl)-L-homocysteine = (S)-4,5-dihydroxypentane-2,3-dione + L-homocysteine</text>
        <dbReference type="Rhea" id="RHEA:17753"/>
        <dbReference type="ChEBI" id="CHEBI:29484"/>
        <dbReference type="ChEBI" id="CHEBI:58195"/>
        <dbReference type="ChEBI" id="CHEBI:58199"/>
        <dbReference type="EC" id="4.4.1.21"/>
    </reaction>
</comment>
<evidence type="ECO:0000256" key="1">
    <source>
        <dbReference type="ARBA" id="ARBA00000297"/>
    </source>
</evidence>
<evidence type="ECO:0000256" key="3">
    <source>
        <dbReference type="ARBA" id="ARBA00007311"/>
    </source>
</evidence>
<keyword evidence="8" id="KW-0479">Metal-binding</keyword>
<organism evidence="15 16">
    <name type="scientific">Ancylomarina subtilis</name>
    <dbReference type="NCBI Taxonomy" id="1639035"/>
    <lineage>
        <taxon>Bacteria</taxon>
        <taxon>Pseudomonadati</taxon>
        <taxon>Bacteroidota</taxon>
        <taxon>Bacteroidia</taxon>
        <taxon>Marinilabiliales</taxon>
        <taxon>Marinifilaceae</taxon>
        <taxon>Ancylomarina</taxon>
    </lineage>
</organism>
<evidence type="ECO:0000256" key="14">
    <source>
        <dbReference type="ARBA" id="ARBA00031777"/>
    </source>
</evidence>
<evidence type="ECO:0000256" key="11">
    <source>
        <dbReference type="ARBA" id="ARBA00023239"/>
    </source>
</evidence>
<dbReference type="Proteomes" id="UP000293562">
    <property type="component" value="Unassembled WGS sequence"/>
</dbReference>
<comment type="subunit">
    <text evidence="4">Homodimer.</text>
</comment>
<evidence type="ECO:0000313" key="15">
    <source>
        <dbReference type="EMBL" id="RZT96119.1"/>
    </source>
</evidence>
<dbReference type="EMBL" id="SHKN01000001">
    <property type="protein sequence ID" value="RZT96119.1"/>
    <property type="molecule type" value="Genomic_DNA"/>
</dbReference>
<keyword evidence="10" id="KW-0408">Iron</keyword>
<evidence type="ECO:0000256" key="10">
    <source>
        <dbReference type="ARBA" id="ARBA00023004"/>
    </source>
</evidence>
<evidence type="ECO:0000256" key="4">
    <source>
        <dbReference type="ARBA" id="ARBA00011738"/>
    </source>
</evidence>
<evidence type="ECO:0000256" key="13">
    <source>
        <dbReference type="ARBA" id="ARBA00030600"/>
    </source>
</evidence>
<keyword evidence="9" id="KW-0071">Autoinducer synthesis</keyword>
<dbReference type="Gene3D" id="3.30.1360.80">
    <property type="entry name" value="S-ribosylhomocysteinase (LuxS)"/>
    <property type="match status" value="1"/>
</dbReference>
<dbReference type="Pfam" id="PF02664">
    <property type="entry name" value="LuxS"/>
    <property type="match status" value="1"/>
</dbReference>
<comment type="cofactor">
    <cofactor evidence="2">
        <name>Fe cation</name>
        <dbReference type="ChEBI" id="CHEBI:24875"/>
    </cofactor>
</comment>
<protein>
    <recommendedName>
        <fullName evidence="6">S-ribosylhomocysteine lyase</fullName>
        <ecNumber evidence="5">4.4.1.21</ecNumber>
    </recommendedName>
    <alternativeName>
        <fullName evidence="13">AI-2 synthesis protein</fullName>
    </alternativeName>
    <alternativeName>
        <fullName evidence="14">Autoinducer-2 production protein LuxS</fullName>
    </alternativeName>
</protein>
<dbReference type="NCBIfam" id="NF002604">
    <property type="entry name" value="PRK02260.1-4"/>
    <property type="match status" value="1"/>
</dbReference>
<comment type="similarity">
    <text evidence="3">Belongs to the LuxS family.</text>
</comment>
<proteinExistence type="inferred from homology"/>
<evidence type="ECO:0000256" key="9">
    <source>
        <dbReference type="ARBA" id="ARBA00022929"/>
    </source>
</evidence>
<dbReference type="InterPro" id="IPR003815">
    <property type="entry name" value="S-ribosylhomocysteinase"/>
</dbReference>
<dbReference type="InterPro" id="IPR037005">
    <property type="entry name" value="LuxS_sf"/>
</dbReference>
<keyword evidence="7" id="KW-0673">Quorum sensing</keyword>
<name>A0A4Q7VJ08_9BACT</name>
<evidence type="ECO:0000256" key="7">
    <source>
        <dbReference type="ARBA" id="ARBA00022654"/>
    </source>
</evidence>
<dbReference type="PANTHER" id="PTHR35799">
    <property type="entry name" value="S-RIBOSYLHOMOCYSTEINE LYASE"/>
    <property type="match status" value="1"/>
</dbReference>
<evidence type="ECO:0000256" key="8">
    <source>
        <dbReference type="ARBA" id="ARBA00022723"/>
    </source>
</evidence>